<evidence type="ECO:0000313" key="1">
    <source>
        <dbReference type="EMBL" id="KAK1150027.1"/>
    </source>
</evidence>
<accession>A0ACC3BHN2</accession>
<protein>
    <submittedName>
        <fullName evidence="1">Uncharacterized protein</fullName>
    </submittedName>
</protein>
<gene>
    <name evidence="1" type="ORF">N8T08_003585</name>
</gene>
<keyword evidence="2" id="KW-1185">Reference proteome</keyword>
<sequence>MADTNTSHGGWKAYEYYPSMAAAVIFILLFIVVNLLHTYHLIRTRTWFFIPLVLGGWFEFLGYIGRAMSAKQSPDWTLGPYVMQSTLLLIAPALFAASIYMELGRIIYLVKGQALSIIRVNWMTKIFVAGDVLSFLMQASGAGIMVKGSQDTGKGVVLGGLFVQIIFFGFFLISAIVFQRRIGSRPTPESVDVYIPWRKHLFALHASSVLILIRSIFRVAEYAGDTDGVLMSSEAFIYIFDGLLMFLVMLIFVVVHPSEVNCLLGKGTYMTVRGGLGVNAKNMPV</sequence>
<dbReference type="EMBL" id="JAOPJF010000002">
    <property type="protein sequence ID" value="KAK1150027.1"/>
    <property type="molecule type" value="Genomic_DNA"/>
</dbReference>
<dbReference type="Proteomes" id="UP001177260">
    <property type="component" value="Unassembled WGS sequence"/>
</dbReference>
<organism evidence="1 2">
    <name type="scientific">Aspergillus melleus</name>
    <dbReference type="NCBI Taxonomy" id="138277"/>
    <lineage>
        <taxon>Eukaryota</taxon>
        <taxon>Fungi</taxon>
        <taxon>Dikarya</taxon>
        <taxon>Ascomycota</taxon>
        <taxon>Pezizomycotina</taxon>
        <taxon>Eurotiomycetes</taxon>
        <taxon>Eurotiomycetidae</taxon>
        <taxon>Eurotiales</taxon>
        <taxon>Aspergillaceae</taxon>
        <taxon>Aspergillus</taxon>
        <taxon>Aspergillus subgen. Circumdati</taxon>
    </lineage>
</organism>
<evidence type="ECO:0000313" key="2">
    <source>
        <dbReference type="Proteomes" id="UP001177260"/>
    </source>
</evidence>
<comment type="caution">
    <text evidence="1">The sequence shown here is derived from an EMBL/GenBank/DDBJ whole genome shotgun (WGS) entry which is preliminary data.</text>
</comment>
<name>A0ACC3BHN2_9EURO</name>
<proteinExistence type="predicted"/>
<reference evidence="1 2" key="1">
    <citation type="journal article" date="2023" name="ACS Omega">
        <title>Identification of the Neoaspergillic Acid Biosynthesis Gene Cluster by Establishing an In Vitro CRISPR-Ribonucleoprotein Genetic System in Aspergillus melleus.</title>
        <authorList>
            <person name="Yuan B."/>
            <person name="Grau M.F."/>
            <person name="Murata R.M."/>
            <person name="Torok T."/>
            <person name="Venkateswaran K."/>
            <person name="Stajich J.E."/>
            <person name="Wang C.C.C."/>
        </authorList>
    </citation>
    <scope>NUCLEOTIDE SEQUENCE [LARGE SCALE GENOMIC DNA]</scope>
    <source>
        <strain evidence="1 2">IMV 1140</strain>
    </source>
</reference>